<evidence type="ECO:0000256" key="1">
    <source>
        <dbReference type="SAM" id="MobiDB-lite"/>
    </source>
</evidence>
<feature type="region of interest" description="Disordered" evidence="1">
    <location>
        <begin position="56"/>
        <end position="75"/>
    </location>
</feature>
<name>A0A9X6NJN0_HYPEX</name>
<comment type="caution">
    <text evidence="2">The sequence shown here is derived from an EMBL/GenBank/DDBJ whole genome shotgun (WGS) entry which is preliminary data.</text>
</comment>
<accession>A0A9X6NJN0</accession>
<evidence type="ECO:0000313" key="2">
    <source>
        <dbReference type="EMBL" id="OWA55362.1"/>
    </source>
</evidence>
<protein>
    <submittedName>
        <fullName evidence="2">Uncharacterized protein</fullName>
    </submittedName>
</protein>
<dbReference type="EMBL" id="MTYJ01000697">
    <property type="protein sequence ID" value="OWA55362.1"/>
    <property type="molecule type" value="Genomic_DNA"/>
</dbReference>
<keyword evidence="3" id="KW-1185">Reference proteome</keyword>
<dbReference type="Proteomes" id="UP000192578">
    <property type="component" value="Unassembled WGS sequence"/>
</dbReference>
<sequence length="75" mass="8238">MEEIAERGRTETPGGFPPAWTLATRQSKVRAVSKAGPCPAPKLGTSARQLCPCRRRHRRAQTNTKGPHGLLQESF</sequence>
<feature type="compositionally biased region" description="Basic and acidic residues" evidence="1">
    <location>
        <begin position="1"/>
        <end position="10"/>
    </location>
</feature>
<dbReference type="AlphaFoldDB" id="A0A9X6NJN0"/>
<reference evidence="3" key="1">
    <citation type="submission" date="2017-01" db="EMBL/GenBank/DDBJ databases">
        <title>Comparative genomics of anhydrobiosis in the tardigrade Hypsibius dujardini.</title>
        <authorList>
            <person name="Yoshida Y."/>
            <person name="Koutsovoulos G."/>
            <person name="Laetsch D."/>
            <person name="Stevens L."/>
            <person name="Kumar S."/>
            <person name="Horikawa D."/>
            <person name="Ishino K."/>
            <person name="Komine S."/>
            <person name="Tomita M."/>
            <person name="Blaxter M."/>
            <person name="Arakawa K."/>
        </authorList>
    </citation>
    <scope>NUCLEOTIDE SEQUENCE [LARGE SCALE GENOMIC DNA]</scope>
    <source>
        <strain evidence="3">Z151</strain>
    </source>
</reference>
<organism evidence="2 3">
    <name type="scientific">Hypsibius exemplaris</name>
    <name type="common">Freshwater tardigrade</name>
    <dbReference type="NCBI Taxonomy" id="2072580"/>
    <lineage>
        <taxon>Eukaryota</taxon>
        <taxon>Metazoa</taxon>
        <taxon>Ecdysozoa</taxon>
        <taxon>Tardigrada</taxon>
        <taxon>Eutardigrada</taxon>
        <taxon>Parachela</taxon>
        <taxon>Hypsibioidea</taxon>
        <taxon>Hypsibiidae</taxon>
        <taxon>Hypsibius</taxon>
    </lineage>
</organism>
<gene>
    <name evidence="2" type="ORF">BV898_19746</name>
</gene>
<proteinExistence type="predicted"/>
<feature type="region of interest" description="Disordered" evidence="1">
    <location>
        <begin position="1"/>
        <end position="20"/>
    </location>
</feature>
<evidence type="ECO:0000313" key="3">
    <source>
        <dbReference type="Proteomes" id="UP000192578"/>
    </source>
</evidence>